<gene>
    <name evidence="1" type="ORF">BDQ12DRAFT_678085</name>
</gene>
<keyword evidence="2" id="KW-1185">Reference proteome</keyword>
<evidence type="ECO:0000313" key="2">
    <source>
        <dbReference type="Proteomes" id="UP000308652"/>
    </source>
</evidence>
<dbReference type="AlphaFoldDB" id="A0A5C3M9U6"/>
<proteinExistence type="predicted"/>
<accession>A0A5C3M9U6</accession>
<sequence>MRQICLHAKEKGDESFHDDRNMDHSGFTFSSAAEPALAQVSFHHSSDSIPSLFVHDARKEPVLLLCNAAEIVLLHGISWCHPEEGKASE</sequence>
<reference evidence="1 2" key="1">
    <citation type="journal article" date="2019" name="Nat. Ecol. Evol.">
        <title>Megaphylogeny resolves global patterns of mushroom evolution.</title>
        <authorList>
            <person name="Varga T."/>
            <person name="Krizsan K."/>
            <person name="Foldi C."/>
            <person name="Dima B."/>
            <person name="Sanchez-Garcia M."/>
            <person name="Sanchez-Ramirez S."/>
            <person name="Szollosi G.J."/>
            <person name="Szarkandi J.G."/>
            <person name="Papp V."/>
            <person name="Albert L."/>
            <person name="Andreopoulos W."/>
            <person name="Angelini C."/>
            <person name="Antonin V."/>
            <person name="Barry K.W."/>
            <person name="Bougher N.L."/>
            <person name="Buchanan P."/>
            <person name="Buyck B."/>
            <person name="Bense V."/>
            <person name="Catcheside P."/>
            <person name="Chovatia M."/>
            <person name="Cooper J."/>
            <person name="Damon W."/>
            <person name="Desjardin D."/>
            <person name="Finy P."/>
            <person name="Geml J."/>
            <person name="Haridas S."/>
            <person name="Hughes K."/>
            <person name="Justo A."/>
            <person name="Karasinski D."/>
            <person name="Kautmanova I."/>
            <person name="Kiss B."/>
            <person name="Kocsube S."/>
            <person name="Kotiranta H."/>
            <person name="LaButti K.M."/>
            <person name="Lechner B.E."/>
            <person name="Liimatainen K."/>
            <person name="Lipzen A."/>
            <person name="Lukacs Z."/>
            <person name="Mihaltcheva S."/>
            <person name="Morgado L.N."/>
            <person name="Niskanen T."/>
            <person name="Noordeloos M.E."/>
            <person name="Ohm R.A."/>
            <person name="Ortiz-Santana B."/>
            <person name="Ovrebo C."/>
            <person name="Racz N."/>
            <person name="Riley R."/>
            <person name="Savchenko A."/>
            <person name="Shiryaev A."/>
            <person name="Soop K."/>
            <person name="Spirin V."/>
            <person name="Szebenyi C."/>
            <person name="Tomsovsky M."/>
            <person name="Tulloss R.E."/>
            <person name="Uehling J."/>
            <person name="Grigoriev I.V."/>
            <person name="Vagvolgyi C."/>
            <person name="Papp T."/>
            <person name="Martin F.M."/>
            <person name="Miettinen O."/>
            <person name="Hibbett D.S."/>
            <person name="Nagy L.G."/>
        </authorList>
    </citation>
    <scope>NUCLEOTIDE SEQUENCE [LARGE SCALE GENOMIC DNA]</scope>
    <source>
        <strain evidence="1 2">CBS 166.37</strain>
    </source>
</reference>
<organism evidence="1 2">
    <name type="scientific">Crucibulum laeve</name>
    <dbReference type="NCBI Taxonomy" id="68775"/>
    <lineage>
        <taxon>Eukaryota</taxon>
        <taxon>Fungi</taxon>
        <taxon>Dikarya</taxon>
        <taxon>Basidiomycota</taxon>
        <taxon>Agaricomycotina</taxon>
        <taxon>Agaricomycetes</taxon>
        <taxon>Agaricomycetidae</taxon>
        <taxon>Agaricales</taxon>
        <taxon>Agaricineae</taxon>
        <taxon>Nidulariaceae</taxon>
        <taxon>Crucibulum</taxon>
    </lineage>
</organism>
<dbReference type="EMBL" id="ML213594">
    <property type="protein sequence ID" value="TFK41493.1"/>
    <property type="molecule type" value="Genomic_DNA"/>
</dbReference>
<evidence type="ECO:0000313" key="1">
    <source>
        <dbReference type="EMBL" id="TFK41493.1"/>
    </source>
</evidence>
<name>A0A5C3M9U6_9AGAR</name>
<protein>
    <submittedName>
        <fullName evidence="1">Uncharacterized protein</fullName>
    </submittedName>
</protein>
<dbReference type="Proteomes" id="UP000308652">
    <property type="component" value="Unassembled WGS sequence"/>
</dbReference>